<evidence type="ECO:0000259" key="4">
    <source>
        <dbReference type="Pfam" id="PF11887"/>
    </source>
</evidence>
<proteinExistence type="predicted"/>
<evidence type="ECO:0000256" key="1">
    <source>
        <dbReference type="SAM" id="MobiDB-lite"/>
    </source>
</evidence>
<feature type="domain" description="Mammalian cell entry C-terminal" evidence="4">
    <location>
        <begin position="117"/>
        <end position="257"/>
    </location>
</feature>
<feature type="region of interest" description="Disordered" evidence="1">
    <location>
        <begin position="331"/>
        <end position="386"/>
    </location>
</feature>
<name>A0A562V366_9ACTN</name>
<keyword evidence="2" id="KW-1133">Transmembrane helix</keyword>
<dbReference type="GO" id="GO:0005576">
    <property type="term" value="C:extracellular region"/>
    <property type="evidence" value="ECO:0007669"/>
    <property type="project" value="TreeGrafter"/>
</dbReference>
<dbReference type="InterPro" id="IPR052336">
    <property type="entry name" value="MlaD_Phospholipid_Transporter"/>
</dbReference>
<gene>
    <name evidence="5" type="ORF">LX16_3092</name>
</gene>
<dbReference type="AlphaFoldDB" id="A0A562V366"/>
<feature type="compositionally biased region" description="Pro residues" evidence="1">
    <location>
        <begin position="347"/>
        <end position="357"/>
    </location>
</feature>
<evidence type="ECO:0000259" key="3">
    <source>
        <dbReference type="Pfam" id="PF02470"/>
    </source>
</evidence>
<dbReference type="EMBL" id="VLLL01000006">
    <property type="protein sequence ID" value="TWJ12336.1"/>
    <property type="molecule type" value="Genomic_DNA"/>
</dbReference>
<dbReference type="Proteomes" id="UP000321617">
    <property type="component" value="Unassembled WGS sequence"/>
</dbReference>
<dbReference type="PANTHER" id="PTHR33371:SF16">
    <property type="entry name" value="MCE-FAMILY PROTEIN MCE3F"/>
    <property type="match status" value="1"/>
</dbReference>
<protein>
    <submittedName>
        <fullName evidence="5">Phospholipid/cholesterol/gamma-HCH transport system substrate-binding protein</fullName>
    </submittedName>
</protein>
<dbReference type="InterPro" id="IPR003399">
    <property type="entry name" value="Mce/MlaD"/>
</dbReference>
<dbReference type="Pfam" id="PF11887">
    <property type="entry name" value="Mce4_CUP1"/>
    <property type="match status" value="1"/>
</dbReference>
<dbReference type="PANTHER" id="PTHR33371">
    <property type="entry name" value="INTERMEMBRANE PHOSPHOLIPID TRANSPORT SYSTEM BINDING PROTEIN MLAD-RELATED"/>
    <property type="match status" value="1"/>
</dbReference>
<dbReference type="OrthoDB" id="4741753at2"/>
<reference evidence="5 6" key="1">
    <citation type="journal article" date="2013" name="Stand. Genomic Sci.">
        <title>Genomic Encyclopedia of Type Strains, Phase I: The one thousand microbial genomes (KMG-I) project.</title>
        <authorList>
            <person name="Kyrpides N.C."/>
            <person name="Woyke T."/>
            <person name="Eisen J.A."/>
            <person name="Garrity G."/>
            <person name="Lilburn T.G."/>
            <person name="Beck B.J."/>
            <person name="Whitman W.B."/>
            <person name="Hugenholtz P."/>
            <person name="Klenk H.P."/>
        </authorList>
    </citation>
    <scope>NUCLEOTIDE SEQUENCE [LARGE SCALE GENOMIC DNA]</scope>
    <source>
        <strain evidence="5 6">DSM 45044</strain>
    </source>
</reference>
<keyword evidence="6" id="KW-1185">Reference proteome</keyword>
<evidence type="ECO:0000313" key="6">
    <source>
        <dbReference type="Proteomes" id="UP000321617"/>
    </source>
</evidence>
<sequence length="425" mass="44533">MTGRRLRLQIGVFALISLLGVAFVGVRYLGWFDTSYTVYVEADDAGGAYRHAAVAYRGVPIGKVGEITLHGDGARIELLIESDVEVPADVEVVVAQRSAVGEQYVDLRPASAAGPYLADGDVLVGMRTPLPMETLLADLDGLLAGIDPDELAVVVDELGAAFDGNEEALARLLTATQSIVDDASAHLPETVELLRDGQTVLQTQLDSASAIRTWADQLAALTTTIAESDADIRELVAEAPEATREVTDLLQDLDPSLGVLLGNMISVNGVAVQRLSNLEVILVTYPMVVSGGFTVSPGDGTAHFGLVLNFDNPPPCIYGTGNTEYACTADEHGDGSSVRGWQNAPGPQGPPIYPVPLPGSGEPTESGDDTGDEPSGTPEPSGYDPLTGLLVDQYGDPIRFGGTGGHYALAGEQSWKHLLLTGVTS</sequence>
<evidence type="ECO:0000313" key="5">
    <source>
        <dbReference type="EMBL" id="TWJ12336.1"/>
    </source>
</evidence>
<keyword evidence="2" id="KW-0472">Membrane</keyword>
<dbReference type="InterPro" id="IPR005693">
    <property type="entry name" value="Mce"/>
</dbReference>
<dbReference type="Pfam" id="PF02470">
    <property type="entry name" value="MlaD"/>
    <property type="match status" value="1"/>
</dbReference>
<keyword evidence="2" id="KW-0812">Transmembrane</keyword>
<organism evidence="5 6">
    <name type="scientific">Stackebrandtia albiflava</name>
    <dbReference type="NCBI Taxonomy" id="406432"/>
    <lineage>
        <taxon>Bacteria</taxon>
        <taxon>Bacillati</taxon>
        <taxon>Actinomycetota</taxon>
        <taxon>Actinomycetes</taxon>
        <taxon>Glycomycetales</taxon>
        <taxon>Glycomycetaceae</taxon>
        <taxon>Stackebrandtia</taxon>
    </lineage>
</organism>
<accession>A0A562V366</accession>
<evidence type="ECO:0000256" key="2">
    <source>
        <dbReference type="SAM" id="Phobius"/>
    </source>
</evidence>
<feature type="transmembrane region" description="Helical" evidence="2">
    <location>
        <begin position="12"/>
        <end position="31"/>
    </location>
</feature>
<feature type="domain" description="Mce/MlaD" evidence="3">
    <location>
        <begin position="35"/>
        <end position="109"/>
    </location>
</feature>
<dbReference type="InterPro" id="IPR024516">
    <property type="entry name" value="Mce_C"/>
</dbReference>
<dbReference type="RefSeq" id="WP_147139374.1">
    <property type="nucleotide sequence ID" value="NZ_BAABIJ010000002.1"/>
</dbReference>
<dbReference type="NCBIfam" id="TIGR00996">
    <property type="entry name" value="Mtu_fam_mce"/>
    <property type="match status" value="1"/>
</dbReference>
<comment type="caution">
    <text evidence="5">The sequence shown here is derived from an EMBL/GenBank/DDBJ whole genome shotgun (WGS) entry which is preliminary data.</text>
</comment>